<evidence type="ECO:0000256" key="4">
    <source>
        <dbReference type="ARBA" id="ARBA00023306"/>
    </source>
</evidence>
<evidence type="ECO:0000313" key="9">
    <source>
        <dbReference type="EMBL" id="PMC58887.1"/>
    </source>
</evidence>
<name>A0A1G8L8E1_9LACT</name>
<keyword evidence="10" id="KW-1185">Reference proteome</keyword>
<dbReference type="GO" id="GO:0043093">
    <property type="term" value="P:FtsZ-dependent cytokinesis"/>
    <property type="evidence" value="ECO:0007669"/>
    <property type="project" value="UniProtKB-UniRule"/>
</dbReference>
<dbReference type="SUPFAM" id="SSF53067">
    <property type="entry name" value="Actin-like ATPase domain"/>
    <property type="match status" value="2"/>
</dbReference>
<feature type="coiled-coil region" evidence="6">
    <location>
        <begin position="47"/>
        <end position="74"/>
    </location>
</feature>
<dbReference type="CDD" id="cd24048">
    <property type="entry name" value="ASKHA_NBD_FtsA"/>
    <property type="match status" value="1"/>
</dbReference>
<comment type="subunit">
    <text evidence="5">Self-interacts. Interacts with FtsZ.</text>
</comment>
<dbReference type="InterPro" id="IPR020823">
    <property type="entry name" value="Cell_div_FtsA"/>
</dbReference>
<dbReference type="PANTHER" id="PTHR32432:SF4">
    <property type="entry name" value="CELL DIVISION PROTEIN FTSA"/>
    <property type="match status" value="1"/>
</dbReference>
<dbReference type="Gene3D" id="3.30.1490.110">
    <property type="match status" value="1"/>
</dbReference>
<dbReference type="OrthoDB" id="9768127at2"/>
<dbReference type="InterPro" id="IPR043129">
    <property type="entry name" value="ATPase_NBD"/>
</dbReference>
<evidence type="ECO:0000256" key="6">
    <source>
        <dbReference type="SAM" id="Coils"/>
    </source>
</evidence>
<reference evidence="9 10" key="1">
    <citation type="submission" date="2017-09" db="EMBL/GenBank/DDBJ databases">
        <title>Bacterial strain isolated from the female urinary microbiota.</title>
        <authorList>
            <person name="Thomas-White K."/>
            <person name="Kumar N."/>
            <person name="Forster S."/>
            <person name="Putonti C."/>
            <person name="Lawley T."/>
            <person name="Wolfe A.J."/>
        </authorList>
    </citation>
    <scope>NUCLEOTIDE SEQUENCE [LARGE SCALE GENOMIC DNA]</scope>
    <source>
        <strain evidence="9 10">UMB0852</strain>
    </source>
</reference>
<dbReference type="SMART" id="SM00842">
    <property type="entry name" value="FtsA"/>
    <property type="match status" value="1"/>
</dbReference>
<dbReference type="NCBIfam" id="TIGR01174">
    <property type="entry name" value="ftsA"/>
    <property type="match status" value="1"/>
</dbReference>
<proteinExistence type="inferred from homology"/>
<keyword evidence="4 5" id="KW-0131">Cell cycle</keyword>
<dbReference type="AlphaFoldDB" id="A0A1G8L8E1"/>
<keyword evidence="1 5" id="KW-1003">Cell membrane</keyword>
<sequence length="489" mass="54590">MKNHETFVSLDIGTTSIKVVVAEYINGQVNILGVGNEKSRGMSRGVVVDIDETVASIQRAVRQAEEKANRKITQVAVGVPSNQLMIEESHGMVAVSSQNKDIQPTDVANVIEATKVKSVPPEREILSIIPEEFIIDSINGIVDPIGMIGVRLELYASLFTGPRTIIHNIRRCVEKAGLTINELVIQPQAIAEVALSPDEREFGTVVIDMGGGQTSVGIIYGNQLKYTFVDQEGGDFITKDISVILNTSMESAERIKREYGYALPEETSSEEYFPVETIGRPEPVRVDEHYLSEIINARLAQIFETIYEDLKQIDALDLPGGFVITGGGASLQGVLEMAQQYFGPNVRMYVPHQMGIRNPIFTTSMGILEYVANLDQINRIAQVPSRARTEAKVSQQERFEWDQPSPQQVYEEPETKESEPSINKQLFNRPSLKTSRKSQEETYDSYSDYSKYSNEEDMSSDISYDEIPEPVKEEGFAGKVRSFFDSFFN</sequence>
<dbReference type="Pfam" id="PF02491">
    <property type="entry name" value="SHS2_FTSA"/>
    <property type="match status" value="1"/>
</dbReference>
<dbReference type="GO" id="GO:0009898">
    <property type="term" value="C:cytoplasmic side of plasma membrane"/>
    <property type="evidence" value="ECO:0007669"/>
    <property type="project" value="UniProtKB-UniRule"/>
</dbReference>
<dbReference type="Pfam" id="PF14450">
    <property type="entry name" value="FtsA"/>
    <property type="match status" value="1"/>
</dbReference>
<organism evidence="9 10">
    <name type="scientific">Dolosicoccus paucivorans</name>
    <dbReference type="NCBI Taxonomy" id="84521"/>
    <lineage>
        <taxon>Bacteria</taxon>
        <taxon>Bacillati</taxon>
        <taxon>Bacillota</taxon>
        <taxon>Bacilli</taxon>
        <taxon>Lactobacillales</taxon>
        <taxon>Aerococcaceae</taxon>
        <taxon>Dolosicoccus</taxon>
    </lineage>
</organism>
<comment type="caution">
    <text evidence="9">The sequence shown here is derived from an EMBL/GenBank/DDBJ whole genome shotgun (WGS) entry which is preliminary data.</text>
</comment>
<gene>
    <name evidence="5 9" type="primary">ftsA</name>
    <name evidence="9" type="ORF">CJ205_02220</name>
</gene>
<feature type="domain" description="SHS2" evidence="8">
    <location>
        <begin position="7"/>
        <end position="194"/>
    </location>
</feature>
<keyword evidence="6" id="KW-0175">Coiled coil</keyword>
<protein>
    <recommendedName>
        <fullName evidence="5">Cell division protein FtsA</fullName>
    </recommendedName>
</protein>
<evidence type="ECO:0000313" key="10">
    <source>
        <dbReference type="Proteomes" id="UP000235682"/>
    </source>
</evidence>
<dbReference type="EMBL" id="PNHE01000005">
    <property type="protein sequence ID" value="PMC58887.1"/>
    <property type="molecule type" value="Genomic_DNA"/>
</dbReference>
<feature type="compositionally biased region" description="Basic and acidic residues" evidence="7">
    <location>
        <begin position="391"/>
        <end position="401"/>
    </location>
</feature>
<dbReference type="Proteomes" id="UP000235682">
    <property type="component" value="Unassembled WGS sequence"/>
</dbReference>
<keyword evidence="3 5" id="KW-0472">Membrane</keyword>
<dbReference type="HAMAP" id="MF_02033">
    <property type="entry name" value="FtsA"/>
    <property type="match status" value="1"/>
</dbReference>
<dbReference type="InterPro" id="IPR003494">
    <property type="entry name" value="SHS2_FtsA"/>
</dbReference>
<evidence type="ECO:0000256" key="7">
    <source>
        <dbReference type="SAM" id="MobiDB-lite"/>
    </source>
</evidence>
<feature type="region of interest" description="Disordered" evidence="7">
    <location>
        <begin position="391"/>
        <end position="470"/>
    </location>
</feature>
<evidence type="ECO:0000256" key="2">
    <source>
        <dbReference type="ARBA" id="ARBA00022618"/>
    </source>
</evidence>
<comment type="subcellular location">
    <subcellularLocation>
        <location evidence="5">Cell membrane</location>
        <topology evidence="5">Peripheral membrane protein</topology>
        <orientation evidence="5">Cytoplasmic side</orientation>
    </subcellularLocation>
    <text evidence="5">Localizes to the Z ring in an FtsZ-dependent manner. Targeted to the membrane through a conserved C-terminal amphipathic helix.</text>
</comment>
<dbReference type="InterPro" id="IPR050696">
    <property type="entry name" value="FtsA/MreB"/>
</dbReference>
<comment type="similarity">
    <text evidence="5">Belongs to the FtsA/MreB family.</text>
</comment>
<dbReference type="GO" id="GO:0032153">
    <property type="term" value="C:cell division site"/>
    <property type="evidence" value="ECO:0007669"/>
    <property type="project" value="UniProtKB-UniRule"/>
</dbReference>
<feature type="compositionally biased region" description="Polar residues" evidence="7">
    <location>
        <begin position="420"/>
        <end position="433"/>
    </location>
</feature>
<dbReference type="Gene3D" id="3.30.420.40">
    <property type="match status" value="2"/>
</dbReference>
<evidence type="ECO:0000259" key="8">
    <source>
        <dbReference type="SMART" id="SM00842"/>
    </source>
</evidence>
<dbReference type="PANTHER" id="PTHR32432">
    <property type="entry name" value="CELL DIVISION PROTEIN FTSA-RELATED"/>
    <property type="match status" value="1"/>
</dbReference>
<keyword evidence="2 5" id="KW-0132">Cell division</keyword>
<accession>A0A1G8L8E1</accession>
<dbReference type="STRING" id="84521.SAMN04487994_101814"/>
<feature type="compositionally biased region" description="Acidic residues" evidence="7">
    <location>
        <begin position="455"/>
        <end position="468"/>
    </location>
</feature>
<evidence type="ECO:0000256" key="5">
    <source>
        <dbReference type="HAMAP-Rule" id="MF_02033"/>
    </source>
</evidence>
<dbReference type="RefSeq" id="WP_092085131.1">
    <property type="nucleotide sequence ID" value="NZ_FNEL01000018.1"/>
</dbReference>
<dbReference type="PIRSF" id="PIRSF003101">
    <property type="entry name" value="FtsA"/>
    <property type="match status" value="1"/>
</dbReference>
<evidence type="ECO:0000256" key="3">
    <source>
        <dbReference type="ARBA" id="ARBA00023136"/>
    </source>
</evidence>
<comment type="function">
    <text evidence="5">Cell division protein that is involved in the assembly of the Z ring. May serve as a membrane anchor for the Z ring.</text>
</comment>
<evidence type="ECO:0000256" key="1">
    <source>
        <dbReference type="ARBA" id="ARBA00022475"/>
    </source>
</evidence>